<evidence type="ECO:0000313" key="8">
    <source>
        <dbReference type="EMBL" id="WXB14719.1"/>
    </source>
</evidence>
<evidence type="ECO:0000256" key="6">
    <source>
        <dbReference type="ARBA" id="ARBA00023136"/>
    </source>
</evidence>
<dbReference type="InterPro" id="IPR047217">
    <property type="entry name" value="S49_SppA_67K_type_N"/>
</dbReference>
<evidence type="ECO:0000313" key="9">
    <source>
        <dbReference type="Proteomes" id="UP001370348"/>
    </source>
</evidence>
<dbReference type="CDD" id="cd07023">
    <property type="entry name" value="S49_Sppa_N_C"/>
    <property type="match status" value="1"/>
</dbReference>
<feature type="domain" description="Peptidase S49" evidence="7">
    <location>
        <begin position="107"/>
        <end position="253"/>
    </location>
</feature>
<sequence>MLFILRLILQFFRLLVWPLAVLRRRKAAPPRAYVHLEIDGAVTDVAGPKRPWEAWVRKPVLTLHGVAELIDALIDDPNPRGLLVTLKSLRAGMATATSLRAQLARLRDAGREVVVLLPLGGDTREFYVATAATRIFVGPRTALSPIGFAINARYVRGALEKAGLTPEVFARGTYKSAGETFVRDSMSEAQREQMEALLATFYDELVDAVAEGRHLDVDTARARIDAAPYTAADAVSAGLVDDTAYEDEIADKLGGSEAARVVPAAPYLRARMGARLGPILPQPVIGVVRVHGPIAGDNPLHMSSVASDEAIIQVVRRARQDPAVRAVVLHIDSPGGSALASDRIHHELVRLAAEKPLIACMANVAASGGYYVAAPAHVIVAEPTTVTGSIGVIAARFTPEPLLSRLGIHTSSLRRGAHAGLLDPAGPLTDDERGAIEKEIDGIYRGFVQVVSDGRKKTVDEVHAVAEGRVWVGRDARTRGLVDELGGFETALRLARERGAEGRKLAPRLLRPPRSPLPPLSAEHRERRVARAAFAPVVRLLGTLGVEPSALVQGVVLGSSRERALLWFELGGYFSRVD</sequence>
<keyword evidence="9" id="KW-1185">Reference proteome</keyword>
<comment type="similarity">
    <text evidence="2">Belongs to the peptidase S49 family.</text>
</comment>
<keyword evidence="4" id="KW-0378">Hydrolase</keyword>
<evidence type="ECO:0000256" key="3">
    <source>
        <dbReference type="ARBA" id="ARBA00022670"/>
    </source>
</evidence>
<dbReference type="PANTHER" id="PTHR33209:SF1">
    <property type="entry name" value="PEPTIDASE S49 DOMAIN-CONTAINING PROTEIN"/>
    <property type="match status" value="1"/>
</dbReference>
<evidence type="ECO:0000256" key="5">
    <source>
        <dbReference type="ARBA" id="ARBA00022825"/>
    </source>
</evidence>
<organism evidence="8 9">
    <name type="scientific">Pendulispora albinea</name>
    <dbReference type="NCBI Taxonomy" id="2741071"/>
    <lineage>
        <taxon>Bacteria</taxon>
        <taxon>Pseudomonadati</taxon>
        <taxon>Myxococcota</taxon>
        <taxon>Myxococcia</taxon>
        <taxon>Myxococcales</taxon>
        <taxon>Sorangiineae</taxon>
        <taxon>Pendulisporaceae</taxon>
        <taxon>Pendulispora</taxon>
    </lineage>
</organism>
<dbReference type="SUPFAM" id="SSF52096">
    <property type="entry name" value="ClpP/crotonase"/>
    <property type="match status" value="2"/>
</dbReference>
<reference evidence="8 9" key="1">
    <citation type="submission" date="2021-12" db="EMBL/GenBank/DDBJ databases">
        <title>Discovery of the Pendulisporaceae a myxobacterial family with distinct sporulation behavior and unique specialized metabolism.</title>
        <authorList>
            <person name="Garcia R."/>
            <person name="Popoff A."/>
            <person name="Bader C.D."/>
            <person name="Loehr J."/>
            <person name="Walesch S."/>
            <person name="Walt C."/>
            <person name="Boldt J."/>
            <person name="Bunk B."/>
            <person name="Haeckl F.J.F.P.J."/>
            <person name="Gunesch A.P."/>
            <person name="Birkelbach J."/>
            <person name="Nuebel U."/>
            <person name="Pietschmann T."/>
            <person name="Bach T."/>
            <person name="Mueller R."/>
        </authorList>
    </citation>
    <scope>NUCLEOTIDE SEQUENCE [LARGE SCALE GENOMIC DNA]</scope>
    <source>
        <strain evidence="8 9">MSr11954</strain>
    </source>
</reference>
<comment type="subcellular location">
    <subcellularLocation>
        <location evidence="1">Membrane</location>
    </subcellularLocation>
</comment>
<dbReference type="PIRSF" id="PIRSF001217">
    <property type="entry name" value="Protease_4_SppA"/>
    <property type="match status" value="1"/>
</dbReference>
<gene>
    <name evidence="8" type="primary">sppA</name>
    <name evidence="8" type="ORF">LZC94_43710</name>
</gene>
<name>A0ABZ2LUX1_9BACT</name>
<dbReference type="InterPro" id="IPR029045">
    <property type="entry name" value="ClpP/crotonase-like_dom_sf"/>
</dbReference>
<keyword evidence="5" id="KW-0720">Serine protease</keyword>
<evidence type="ECO:0000256" key="2">
    <source>
        <dbReference type="ARBA" id="ARBA00008683"/>
    </source>
</evidence>
<evidence type="ECO:0000259" key="7">
    <source>
        <dbReference type="Pfam" id="PF01343"/>
    </source>
</evidence>
<dbReference type="InterPro" id="IPR047272">
    <property type="entry name" value="S49_SppA_C"/>
</dbReference>
<dbReference type="NCBIfam" id="TIGR00706">
    <property type="entry name" value="SppA_dom"/>
    <property type="match status" value="1"/>
</dbReference>
<proteinExistence type="inferred from homology"/>
<dbReference type="Pfam" id="PF01343">
    <property type="entry name" value="Peptidase_S49"/>
    <property type="match status" value="2"/>
</dbReference>
<dbReference type="InterPro" id="IPR004635">
    <property type="entry name" value="Pept_S49_SppA"/>
</dbReference>
<dbReference type="RefSeq" id="WP_394824344.1">
    <property type="nucleotide sequence ID" value="NZ_CP089984.1"/>
</dbReference>
<dbReference type="Proteomes" id="UP001370348">
    <property type="component" value="Chromosome"/>
</dbReference>
<feature type="domain" description="Peptidase S49" evidence="7">
    <location>
        <begin position="351"/>
        <end position="497"/>
    </location>
</feature>
<dbReference type="PANTHER" id="PTHR33209">
    <property type="entry name" value="PROTEASE 4"/>
    <property type="match status" value="1"/>
</dbReference>
<evidence type="ECO:0000256" key="1">
    <source>
        <dbReference type="ARBA" id="ARBA00004370"/>
    </source>
</evidence>
<keyword evidence="3" id="KW-0645">Protease</keyword>
<dbReference type="Gene3D" id="3.90.226.10">
    <property type="entry name" value="2-enoyl-CoA Hydratase, Chain A, domain 1"/>
    <property type="match status" value="2"/>
</dbReference>
<dbReference type="InterPro" id="IPR004634">
    <property type="entry name" value="Pept_S49_pIV"/>
</dbReference>
<evidence type="ECO:0000256" key="4">
    <source>
        <dbReference type="ARBA" id="ARBA00022801"/>
    </source>
</evidence>
<keyword evidence="6" id="KW-0472">Membrane</keyword>
<dbReference type="EMBL" id="CP089984">
    <property type="protein sequence ID" value="WXB14719.1"/>
    <property type="molecule type" value="Genomic_DNA"/>
</dbReference>
<dbReference type="Gene3D" id="6.20.330.10">
    <property type="match status" value="1"/>
</dbReference>
<accession>A0ABZ2LUX1</accession>
<dbReference type="CDD" id="cd07018">
    <property type="entry name" value="S49_SppA_67K_type"/>
    <property type="match status" value="1"/>
</dbReference>
<dbReference type="InterPro" id="IPR002142">
    <property type="entry name" value="Peptidase_S49"/>
</dbReference>
<protein>
    <submittedName>
        <fullName evidence="8">Signal peptide peptidase SppA</fullName>
    </submittedName>
</protein>